<accession>A0A0M3JWM3</accession>
<gene>
    <name evidence="2" type="ORF">ASIM_LOCUS12160</name>
</gene>
<evidence type="ECO:0000313" key="2">
    <source>
        <dbReference type="EMBL" id="VDK46721.1"/>
    </source>
</evidence>
<evidence type="ECO:0000313" key="3">
    <source>
        <dbReference type="Proteomes" id="UP000267096"/>
    </source>
</evidence>
<keyword evidence="3" id="KW-1185">Reference proteome</keyword>
<name>A0A0M3JWM3_ANISI</name>
<reference evidence="2 3" key="2">
    <citation type="submission" date="2018-11" db="EMBL/GenBank/DDBJ databases">
        <authorList>
            <consortium name="Pathogen Informatics"/>
        </authorList>
    </citation>
    <scope>NUCLEOTIDE SEQUENCE [LARGE SCALE GENOMIC DNA]</scope>
</reference>
<evidence type="ECO:0000313" key="4">
    <source>
        <dbReference type="WBParaSite" id="ASIM_0001269401-mRNA-1"/>
    </source>
</evidence>
<dbReference type="WBParaSite" id="ASIM_0001269401-mRNA-1">
    <property type="protein sequence ID" value="ASIM_0001269401-mRNA-1"/>
    <property type="gene ID" value="ASIM_0001269401"/>
</dbReference>
<dbReference type="AlphaFoldDB" id="A0A0M3JWM3"/>
<dbReference type="EMBL" id="UYRR01031146">
    <property type="protein sequence ID" value="VDK46721.1"/>
    <property type="molecule type" value="Genomic_DNA"/>
</dbReference>
<dbReference type="Proteomes" id="UP000267096">
    <property type="component" value="Unassembled WGS sequence"/>
</dbReference>
<evidence type="ECO:0000256" key="1">
    <source>
        <dbReference type="SAM" id="MobiDB-lite"/>
    </source>
</evidence>
<organism evidence="4">
    <name type="scientific">Anisakis simplex</name>
    <name type="common">Herring worm</name>
    <dbReference type="NCBI Taxonomy" id="6269"/>
    <lineage>
        <taxon>Eukaryota</taxon>
        <taxon>Metazoa</taxon>
        <taxon>Ecdysozoa</taxon>
        <taxon>Nematoda</taxon>
        <taxon>Chromadorea</taxon>
        <taxon>Rhabditida</taxon>
        <taxon>Spirurina</taxon>
        <taxon>Ascaridomorpha</taxon>
        <taxon>Ascaridoidea</taxon>
        <taxon>Anisakidae</taxon>
        <taxon>Anisakis</taxon>
        <taxon>Anisakis simplex complex</taxon>
    </lineage>
</organism>
<reference evidence="4" key="1">
    <citation type="submission" date="2017-02" db="UniProtKB">
        <authorList>
            <consortium name="WormBaseParasite"/>
        </authorList>
    </citation>
    <scope>IDENTIFICATION</scope>
</reference>
<feature type="region of interest" description="Disordered" evidence="1">
    <location>
        <begin position="1"/>
        <end position="21"/>
    </location>
</feature>
<dbReference type="OrthoDB" id="5858960at2759"/>
<sequence length="527" mass="60766">MLSTMPRAQVSPTDDKSMVPRLNGALSPLHTRRGACGGDMAISVRPDFATYDLYPFKTWLDEVTQGEGLRRLCDNTMQLQEELDKMLVHNIDHQRKLAGELQFQTTGEYPADDISNRLMPKVQLLDHKVASASQRRERTDKSVFDEEFEQESVNSGDDFGWPPLDLPRKLWVWLRQYIDPIDEDFIVSWKHEIMDRFMPENMAKLHEMGSGKKVKSVHLIGSRVRKTSLNAKYSQEMQYEMRYPNIIKSQTMPTSQTSVSLKRLSSIDHNRNLVSPNKRSRLSSVTSPKVLPLMDDLVKAYFDEQAIDHHSFQNGVLDVGEKRKMMTRKDSVLNGNSKIVMESLKRVKKEAEDDYGTEEMLVNGTSETSTNGVGIAECAHTLAKLGYALKKHLGKSEFSRKQGSSESSDSEEEISINNAVEEYDQDEVSLALKKCQKELCEHEQEYRNLIGKVWNRLLAKFIRDKREAALNKASRELYDVYDKYYCDYQSDEPKNERQRSECRAAMQKYITACNRFYNLRKMKTSEE</sequence>
<proteinExistence type="predicted"/>
<protein>
    <submittedName>
        <fullName evidence="4">SAM domain-containing protein</fullName>
    </submittedName>
</protein>